<name>A0A9P1CJM3_9DINO</name>
<keyword evidence="1" id="KW-0812">Transmembrane</keyword>
<evidence type="ECO:0000313" key="3">
    <source>
        <dbReference type="EMBL" id="CAL4780201.1"/>
    </source>
</evidence>
<reference evidence="3 4" key="2">
    <citation type="submission" date="2024-05" db="EMBL/GenBank/DDBJ databases">
        <authorList>
            <person name="Chen Y."/>
            <person name="Shah S."/>
            <person name="Dougan E. K."/>
            <person name="Thang M."/>
            <person name="Chan C."/>
        </authorList>
    </citation>
    <scope>NUCLEOTIDE SEQUENCE [LARGE SCALE GENOMIC DNA]</scope>
</reference>
<dbReference type="OrthoDB" id="202871at2759"/>
<dbReference type="EMBL" id="CAMXCT020001772">
    <property type="protein sequence ID" value="CAL1146264.1"/>
    <property type="molecule type" value="Genomic_DNA"/>
</dbReference>
<reference evidence="2" key="1">
    <citation type="submission" date="2022-10" db="EMBL/GenBank/DDBJ databases">
        <authorList>
            <person name="Chen Y."/>
            <person name="Dougan E. K."/>
            <person name="Chan C."/>
            <person name="Rhodes N."/>
            <person name="Thang M."/>
        </authorList>
    </citation>
    <scope>NUCLEOTIDE SEQUENCE</scope>
</reference>
<comment type="caution">
    <text evidence="2">The sequence shown here is derived from an EMBL/GenBank/DDBJ whole genome shotgun (WGS) entry which is preliminary data.</text>
</comment>
<dbReference type="Pfam" id="PF14023">
    <property type="entry name" value="Bestrophin-like"/>
    <property type="match status" value="1"/>
</dbReference>
<evidence type="ECO:0000313" key="4">
    <source>
        <dbReference type="Proteomes" id="UP001152797"/>
    </source>
</evidence>
<feature type="transmembrane region" description="Helical" evidence="1">
    <location>
        <begin position="328"/>
        <end position="351"/>
    </location>
</feature>
<dbReference type="AlphaFoldDB" id="A0A9P1CJM3"/>
<evidence type="ECO:0000256" key="1">
    <source>
        <dbReference type="SAM" id="Phobius"/>
    </source>
</evidence>
<dbReference type="Proteomes" id="UP001152797">
    <property type="component" value="Unassembled WGS sequence"/>
</dbReference>
<proteinExistence type="predicted"/>
<sequence length="376" mass="41805">MAVAAAVVLRVERQRLRAKNSVTRHGTLRMEPVCNEDDEICEVLEGQRQNQLESENEAYRVSKAWTEGTWAADWGPGGPTWPSLVPDASPMRRKVPKRADTLRFDDPLTSQTIFRVVLPTVGALLGGAAIYGPSCLWLQDNLDTGNTGRGPILQLLAMDQSQFMQNFLTVNGLLFTILCGNTYTSLYNQQEILFHALFVEVSEAKSLLEQACLVCQGRPFYPKMLDSIRDYVSTDLRRLDVEPAELLANRPMDDPLEYILYATSVGVPSIIYDTIRDLRQARGQRLGAMQCKLPAIHFVLLYVLGILELMAFPLLGAGTFSMAPDEKILSIQALFFGAMCGAIVMTLQVIYELWKPFGGAYTVDTALSRMVAGLEE</sequence>
<gene>
    <name evidence="2" type="ORF">C1SCF055_LOCUS19682</name>
</gene>
<dbReference type="InterPro" id="IPR025333">
    <property type="entry name" value="DUF4239"/>
</dbReference>
<organism evidence="2">
    <name type="scientific">Cladocopium goreaui</name>
    <dbReference type="NCBI Taxonomy" id="2562237"/>
    <lineage>
        <taxon>Eukaryota</taxon>
        <taxon>Sar</taxon>
        <taxon>Alveolata</taxon>
        <taxon>Dinophyceae</taxon>
        <taxon>Suessiales</taxon>
        <taxon>Symbiodiniaceae</taxon>
        <taxon>Cladocopium</taxon>
    </lineage>
</organism>
<dbReference type="EMBL" id="CAMXCT010001772">
    <property type="protein sequence ID" value="CAI3992889.1"/>
    <property type="molecule type" value="Genomic_DNA"/>
</dbReference>
<feature type="non-terminal residue" evidence="2">
    <location>
        <position position="1"/>
    </location>
</feature>
<feature type="transmembrane region" description="Helical" evidence="1">
    <location>
        <begin position="295"/>
        <end position="316"/>
    </location>
</feature>
<dbReference type="EMBL" id="CAMXCT030001772">
    <property type="protein sequence ID" value="CAL4780201.1"/>
    <property type="molecule type" value="Genomic_DNA"/>
</dbReference>
<keyword evidence="1" id="KW-0472">Membrane</keyword>
<evidence type="ECO:0000313" key="2">
    <source>
        <dbReference type="EMBL" id="CAI3992889.1"/>
    </source>
</evidence>
<protein>
    <submittedName>
        <fullName evidence="2">Uncharacterized protein</fullName>
    </submittedName>
</protein>
<keyword evidence="1" id="KW-1133">Transmembrane helix</keyword>
<keyword evidence="4" id="KW-1185">Reference proteome</keyword>
<accession>A0A9P1CJM3</accession>